<reference evidence="1" key="1">
    <citation type="submission" date="2021-01" db="EMBL/GenBank/DDBJ databases">
        <title>Modified the classification status of verrucomicrobia.</title>
        <authorList>
            <person name="Feng X."/>
        </authorList>
    </citation>
    <scope>NUCLEOTIDE SEQUENCE</scope>
    <source>
        <strain evidence="1">JCM 18052</strain>
    </source>
</reference>
<name>A0A934VA67_9BACT</name>
<dbReference type="Proteomes" id="UP000600139">
    <property type="component" value="Unassembled WGS sequence"/>
</dbReference>
<dbReference type="EMBL" id="JAENIK010000004">
    <property type="protein sequence ID" value="MBK1814835.1"/>
    <property type="molecule type" value="Genomic_DNA"/>
</dbReference>
<organism evidence="1 2">
    <name type="scientific">Luteolibacter yonseiensis</name>
    <dbReference type="NCBI Taxonomy" id="1144680"/>
    <lineage>
        <taxon>Bacteria</taxon>
        <taxon>Pseudomonadati</taxon>
        <taxon>Verrucomicrobiota</taxon>
        <taxon>Verrucomicrobiia</taxon>
        <taxon>Verrucomicrobiales</taxon>
        <taxon>Verrucomicrobiaceae</taxon>
        <taxon>Luteolibacter</taxon>
    </lineage>
</organism>
<comment type="caution">
    <text evidence="1">The sequence shown here is derived from an EMBL/GenBank/DDBJ whole genome shotgun (WGS) entry which is preliminary data.</text>
</comment>
<keyword evidence="2" id="KW-1185">Reference proteome</keyword>
<protein>
    <submittedName>
        <fullName evidence="1">Uncharacterized protein</fullName>
    </submittedName>
</protein>
<dbReference type="AlphaFoldDB" id="A0A934VA67"/>
<proteinExistence type="predicted"/>
<evidence type="ECO:0000313" key="1">
    <source>
        <dbReference type="EMBL" id="MBK1814835.1"/>
    </source>
</evidence>
<sequence length="122" mass="13567">MLENPVLELIESTHMGNGSLWLLEMDGRELRLLLQVRVSGRCWSDEPGFGIPPHGEARFEGAGLKVEYLQANGKETTVKLAGSLAITDMEGNAKPSCGYQQLCVWNGEKRIFETGRPHKVDR</sequence>
<accession>A0A934VA67</accession>
<gene>
    <name evidence="1" type="ORF">JIN84_04365</name>
</gene>
<dbReference type="RefSeq" id="WP_200349785.1">
    <property type="nucleotide sequence ID" value="NZ_BAABHZ010000010.1"/>
</dbReference>
<evidence type="ECO:0000313" key="2">
    <source>
        <dbReference type="Proteomes" id="UP000600139"/>
    </source>
</evidence>